<dbReference type="PANTHER" id="PTHR43793">
    <property type="entry name" value="FAD SYNTHASE"/>
    <property type="match status" value="1"/>
</dbReference>
<protein>
    <submittedName>
        <fullName evidence="5">Putative glycerol-3-phosphate cytidylyltransferase</fullName>
        <ecNumber evidence="5">2.7.7.39</ecNumber>
    </submittedName>
</protein>
<dbReference type="NCBIfam" id="TIGR00125">
    <property type="entry name" value="cyt_tran_rel"/>
    <property type="match status" value="1"/>
</dbReference>
<name>A0A2X1MZS4_ECOLX</name>
<evidence type="ECO:0000259" key="4">
    <source>
        <dbReference type="Pfam" id="PF01467"/>
    </source>
</evidence>
<dbReference type="EC" id="2.7.7.39" evidence="5"/>
<organism evidence="5 6">
    <name type="scientific">Escherichia coli</name>
    <dbReference type="NCBI Taxonomy" id="562"/>
    <lineage>
        <taxon>Bacteria</taxon>
        <taxon>Pseudomonadati</taxon>
        <taxon>Pseudomonadota</taxon>
        <taxon>Gammaproteobacteria</taxon>
        <taxon>Enterobacterales</taxon>
        <taxon>Enterobacteriaceae</taxon>
        <taxon>Escherichia</taxon>
    </lineage>
</organism>
<evidence type="ECO:0000256" key="1">
    <source>
        <dbReference type="ARBA" id="ARBA00022679"/>
    </source>
</evidence>
<dbReference type="PANTHER" id="PTHR43793:SF1">
    <property type="entry name" value="FAD SYNTHASE"/>
    <property type="match status" value="1"/>
</dbReference>
<sequence>MESLKNVSGYKGTLRKVIAWQEQEKTLANIKATRMQKKPHGGGVRRESSRPDAGRQTPRATRKRHGESAKSGGRHRRAVLAAAQISGVAMKTVITFGTFDVFHVGHLRLLQRARALGERLLVGVSSDALNIAKKGRAPVYHQDDRMAIIAGLACVDGVFLEESLEQKAEYLRGYSADILVMGDDWAGKFDSFAYICEVVYFPRTPSVSTTGIIEVIRGLL</sequence>
<dbReference type="InterPro" id="IPR014729">
    <property type="entry name" value="Rossmann-like_a/b/a_fold"/>
</dbReference>
<dbReference type="Gene3D" id="3.40.50.620">
    <property type="entry name" value="HUPs"/>
    <property type="match status" value="1"/>
</dbReference>
<reference evidence="5 6" key="1">
    <citation type="submission" date="2018-06" db="EMBL/GenBank/DDBJ databases">
        <authorList>
            <consortium name="Pathogen Informatics"/>
            <person name="Doyle S."/>
        </authorList>
    </citation>
    <scope>NUCLEOTIDE SEQUENCE [LARGE SCALE GENOMIC DNA]</scope>
    <source>
        <strain evidence="5 6">NCTC9073</strain>
    </source>
</reference>
<dbReference type="InterPro" id="IPR050385">
    <property type="entry name" value="Archaeal_FAD_synthase"/>
</dbReference>
<accession>A0A2X1MZS4</accession>
<dbReference type="InterPro" id="IPR004821">
    <property type="entry name" value="Cyt_trans-like"/>
</dbReference>
<feature type="domain" description="Cytidyltransferase-like" evidence="4">
    <location>
        <begin position="94"/>
        <end position="212"/>
    </location>
</feature>
<keyword evidence="2 5" id="KW-0548">Nucleotidyltransferase</keyword>
<dbReference type="Proteomes" id="UP000250780">
    <property type="component" value="Unassembled WGS sequence"/>
</dbReference>
<dbReference type="SUPFAM" id="SSF52374">
    <property type="entry name" value="Nucleotidylyl transferase"/>
    <property type="match status" value="1"/>
</dbReference>
<dbReference type="GO" id="GO:0047348">
    <property type="term" value="F:glycerol-3-phosphate cytidylyltransferase activity"/>
    <property type="evidence" value="ECO:0007669"/>
    <property type="project" value="UniProtKB-EC"/>
</dbReference>
<feature type="compositionally biased region" description="Basic and acidic residues" evidence="3">
    <location>
        <begin position="44"/>
        <end position="53"/>
    </location>
</feature>
<feature type="region of interest" description="Disordered" evidence="3">
    <location>
        <begin position="33"/>
        <end position="75"/>
    </location>
</feature>
<dbReference type="EMBL" id="UASD01000008">
    <property type="protein sequence ID" value="SPX11931.1"/>
    <property type="molecule type" value="Genomic_DNA"/>
</dbReference>
<gene>
    <name evidence="5" type="primary">tagD</name>
    <name evidence="5" type="ORF">NCTC9073_03278</name>
</gene>
<keyword evidence="1 5" id="KW-0808">Transferase</keyword>
<dbReference type="AlphaFoldDB" id="A0A2X1MZS4"/>
<dbReference type="Pfam" id="PF01467">
    <property type="entry name" value="CTP_transf_like"/>
    <property type="match status" value="1"/>
</dbReference>
<proteinExistence type="predicted"/>
<evidence type="ECO:0000313" key="6">
    <source>
        <dbReference type="Proteomes" id="UP000250780"/>
    </source>
</evidence>
<evidence type="ECO:0000256" key="3">
    <source>
        <dbReference type="SAM" id="MobiDB-lite"/>
    </source>
</evidence>
<evidence type="ECO:0000313" key="5">
    <source>
        <dbReference type="EMBL" id="SPX11931.1"/>
    </source>
</evidence>
<evidence type="ECO:0000256" key="2">
    <source>
        <dbReference type="ARBA" id="ARBA00022695"/>
    </source>
</evidence>